<accession>A0A6I4ZY29</accession>
<comment type="subcellular location">
    <subcellularLocation>
        <location evidence="1">Cell membrane</location>
        <topology evidence="1">Multi-pass membrane protein</topology>
    </subcellularLocation>
</comment>
<dbReference type="EMBL" id="WMEQ01000007">
    <property type="protein sequence ID" value="MYL34054.1"/>
    <property type="molecule type" value="Genomic_DNA"/>
</dbReference>
<dbReference type="PIRSF" id="PIRSF038958">
    <property type="entry name" value="PG_synth_SpoVB"/>
    <property type="match status" value="1"/>
</dbReference>
<feature type="transmembrane region" description="Helical" evidence="6">
    <location>
        <begin position="168"/>
        <end position="186"/>
    </location>
</feature>
<feature type="transmembrane region" description="Helical" evidence="6">
    <location>
        <begin position="296"/>
        <end position="316"/>
    </location>
</feature>
<comment type="caution">
    <text evidence="7">The sequence shown here is derived from an EMBL/GenBank/DDBJ whole genome shotgun (WGS) entry which is preliminary data.</text>
</comment>
<proteinExistence type="predicted"/>
<evidence type="ECO:0000256" key="5">
    <source>
        <dbReference type="ARBA" id="ARBA00023136"/>
    </source>
</evidence>
<dbReference type="InterPro" id="IPR002797">
    <property type="entry name" value="Polysacc_synth"/>
</dbReference>
<evidence type="ECO:0000256" key="3">
    <source>
        <dbReference type="ARBA" id="ARBA00022692"/>
    </source>
</evidence>
<feature type="transmembrane region" description="Helical" evidence="6">
    <location>
        <begin position="89"/>
        <end position="107"/>
    </location>
</feature>
<gene>
    <name evidence="7" type="ORF">GLW05_10645</name>
</gene>
<dbReference type="InterPro" id="IPR050833">
    <property type="entry name" value="Poly_Biosynth_Transport"/>
</dbReference>
<feature type="transmembrane region" description="Helical" evidence="6">
    <location>
        <begin position="244"/>
        <end position="264"/>
    </location>
</feature>
<dbReference type="AlphaFoldDB" id="A0A6I4ZY29"/>
<evidence type="ECO:0000256" key="1">
    <source>
        <dbReference type="ARBA" id="ARBA00004651"/>
    </source>
</evidence>
<feature type="transmembrane region" description="Helical" evidence="6">
    <location>
        <begin position="127"/>
        <end position="147"/>
    </location>
</feature>
<dbReference type="PANTHER" id="PTHR30250">
    <property type="entry name" value="PST FAMILY PREDICTED COLANIC ACID TRANSPORTER"/>
    <property type="match status" value="1"/>
</dbReference>
<reference evidence="7 8" key="1">
    <citation type="submission" date="2019-11" db="EMBL/GenBank/DDBJ databases">
        <title>Genome sequences of 17 halophilic strains isolated from different environments.</title>
        <authorList>
            <person name="Furrow R.E."/>
        </authorList>
    </citation>
    <scope>NUCLEOTIDE SEQUENCE [LARGE SCALE GENOMIC DNA]</scope>
    <source>
        <strain evidence="7 8">22514_16_FS</strain>
    </source>
</reference>
<name>A0A6I4ZY29_9BACI</name>
<dbReference type="OrthoDB" id="9775950at2"/>
<feature type="transmembrane region" description="Helical" evidence="6">
    <location>
        <begin position="337"/>
        <end position="360"/>
    </location>
</feature>
<dbReference type="RefSeq" id="WP_160847945.1">
    <property type="nucleotide sequence ID" value="NZ_WMEQ01000007.1"/>
</dbReference>
<keyword evidence="5 6" id="KW-0472">Membrane</keyword>
<dbReference type="PANTHER" id="PTHR30250:SF21">
    <property type="entry name" value="LIPID II FLIPPASE MURJ"/>
    <property type="match status" value="1"/>
</dbReference>
<dbReference type="InterPro" id="IPR024923">
    <property type="entry name" value="PG_synth_SpoVB"/>
</dbReference>
<evidence type="ECO:0000256" key="6">
    <source>
        <dbReference type="SAM" id="Phobius"/>
    </source>
</evidence>
<feature type="transmembrane region" description="Helical" evidence="6">
    <location>
        <begin position="428"/>
        <end position="446"/>
    </location>
</feature>
<keyword evidence="3 6" id="KW-0812">Transmembrane</keyword>
<feature type="transmembrane region" description="Helical" evidence="6">
    <location>
        <begin position="466"/>
        <end position="484"/>
    </location>
</feature>
<feature type="transmembrane region" description="Helical" evidence="6">
    <location>
        <begin position="12"/>
        <end position="30"/>
    </location>
</feature>
<evidence type="ECO:0000256" key="2">
    <source>
        <dbReference type="ARBA" id="ARBA00022475"/>
    </source>
</evidence>
<dbReference type="GO" id="GO:0005886">
    <property type="term" value="C:plasma membrane"/>
    <property type="evidence" value="ECO:0007669"/>
    <property type="project" value="UniProtKB-SubCell"/>
</dbReference>
<evidence type="ECO:0000313" key="7">
    <source>
        <dbReference type="EMBL" id="MYL34054.1"/>
    </source>
</evidence>
<keyword evidence="2" id="KW-1003">Cell membrane</keyword>
<feature type="transmembrane region" description="Helical" evidence="6">
    <location>
        <begin position="372"/>
        <end position="389"/>
    </location>
</feature>
<feature type="transmembrane region" description="Helical" evidence="6">
    <location>
        <begin position="192"/>
        <end position="215"/>
    </location>
</feature>
<evidence type="ECO:0000256" key="4">
    <source>
        <dbReference type="ARBA" id="ARBA00022989"/>
    </source>
</evidence>
<dbReference type="CDD" id="cd13124">
    <property type="entry name" value="MATE_SpoVB_like"/>
    <property type="match status" value="1"/>
</dbReference>
<keyword evidence="4 6" id="KW-1133">Transmembrane helix</keyword>
<feature type="transmembrane region" description="Helical" evidence="6">
    <location>
        <begin position="401"/>
        <end position="422"/>
    </location>
</feature>
<evidence type="ECO:0000313" key="8">
    <source>
        <dbReference type="Proteomes" id="UP000468638"/>
    </source>
</evidence>
<dbReference type="Pfam" id="PF01943">
    <property type="entry name" value="Polysacc_synt"/>
    <property type="match status" value="1"/>
</dbReference>
<organism evidence="7 8">
    <name type="scientific">Pontibacillus yanchengensis</name>
    <dbReference type="NCBI Taxonomy" id="462910"/>
    <lineage>
        <taxon>Bacteria</taxon>
        <taxon>Bacillati</taxon>
        <taxon>Bacillota</taxon>
        <taxon>Bacilli</taxon>
        <taxon>Bacillales</taxon>
        <taxon>Bacillaceae</taxon>
        <taxon>Pontibacillus</taxon>
    </lineage>
</organism>
<dbReference type="Proteomes" id="UP000468638">
    <property type="component" value="Unassembled WGS sequence"/>
</dbReference>
<protein>
    <submittedName>
        <fullName evidence="7">Oligosaccharide flippase family protein</fullName>
    </submittedName>
</protein>
<feature type="transmembrane region" description="Helical" evidence="6">
    <location>
        <begin position="496"/>
        <end position="516"/>
    </location>
</feature>
<feature type="transmembrane region" description="Helical" evidence="6">
    <location>
        <begin position="50"/>
        <end position="69"/>
    </location>
</feature>
<sequence length="541" mass="58787">MAVSKILKGTMLLTGATFLSKFLGMIYTIPFNEMVGETGGALLYYAYTPYNILISISTLGVPLAVSKFVSKYNAIGDYETGRKMYQSGLGLMGITGVIAFLLLYFSADLVAPWVKGDSQKGNSIEDIGMVIQMVSFALLVIPGMSLTRGFFQGYESMEPTAFSQVIEQIVRIIFLLTGTYLVMKYYNDIPLAVGFASFAAFIGAIASAIVLYVFWRRKKASLDEMLAQQQTSSNIPMKDLYKELLAYAGPFVLVGVATPIYQLVDMLTFNRAMSAAGLGSISEISLSAMNLYGHKLVIIPVTLATGLSLALLPAITKSYTNGAQKQLFHQINQSLQIIILIILPAAVGMSILSNAAYATFYGFENMEITGRLLAWYAPVALFFALFTVTSSILQGINKQRFAVVSLGAGLFLKITLNIPFILLFGAKGAIFGTGLAVGTAVILNLIKISRAASFPLKQIMKRSMLMGILTIIMVLVVMLVRWILALAGLQYDDGRMSAIAVLFISAGTGAVVYLGLAYQTTLLERVLGNRIKVLDRFLKRS</sequence>